<dbReference type="AlphaFoldDB" id="A0A4Z1F9Z7"/>
<accession>A0A4Z1F9Z7</accession>
<gene>
    <name evidence="1" type="ORF">BPAE_0394g00010</name>
</gene>
<proteinExistence type="predicted"/>
<evidence type="ECO:0000313" key="2">
    <source>
        <dbReference type="Proteomes" id="UP000297910"/>
    </source>
</evidence>
<reference evidence="1 2" key="1">
    <citation type="submission" date="2017-12" db="EMBL/GenBank/DDBJ databases">
        <title>Comparative genomics of Botrytis spp.</title>
        <authorList>
            <person name="Valero-Jimenez C.A."/>
            <person name="Tapia P."/>
            <person name="Veloso J."/>
            <person name="Silva-Moreno E."/>
            <person name="Staats M."/>
            <person name="Valdes J.H."/>
            <person name="Van Kan J.A.L."/>
        </authorList>
    </citation>
    <scope>NUCLEOTIDE SEQUENCE [LARGE SCALE GENOMIC DNA]</scope>
    <source>
        <strain evidence="1 2">Bp0003</strain>
    </source>
</reference>
<comment type="caution">
    <text evidence="1">The sequence shown here is derived from an EMBL/GenBank/DDBJ whole genome shotgun (WGS) entry which is preliminary data.</text>
</comment>
<dbReference type="EMBL" id="PQXI01000392">
    <property type="protein sequence ID" value="TGO18177.1"/>
    <property type="molecule type" value="Genomic_DNA"/>
</dbReference>
<evidence type="ECO:0000313" key="1">
    <source>
        <dbReference type="EMBL" id="TGO18177.1"/>
    </source>
</evidence>
<dbReference type="Proteomes" id="UP000297910">
    <property type="component" value="Unassembled WGS sequence"/>
</dbReference>
<sequence length="116" mass="12984">MIALKAFFAWNTTGNTLCGKRLSAVTVDRDAAVVTAEKLDKYRLFWDRLLECYFLADFLGALAFGNAAINALIEAIDSEREDRAKLEPKLEVFAPILGVDNPEDNQNHLNEAENHN</sequence>
<organism evidence="1 2">
    <name type="scientific">Botrytis paeoniae</name>
    <dbReference type="NCBI Taxonomy" id="278948"/>
    <lineage>
        <taxon>Eukaryota</taxon>
        <taxon>Fungi</taxon>
        <taxon>Dikarya</taxon>
        <taxon>Ascomycota</taxon>
        <taxon>Pezizomycotina</taxon>
        <taxon>Leotiomycetes</taxon>
        <taxon>Helotiales</taxon>
        <taxon>Sclerotiniaceae</taxon>
        <taxon>Botrytis</taxon>
    </lineage>
</organism>
<keyword evidence="2" id="KW-1185">Reference proteome</keyword>
<name>A0A4Z1F9Z7_9HELO</name>
<protein>
    <submittedName>
        <fullName evidence="1">Uncharacterized protein</fullName>
    </submittedName>
</protein>